<dbReference type="AlphaFoldDB" id="A0A974PK66"/>
<dbReference type="PANTHER" id="PTHR11384:SF59">
    <property type="entry name" value="LYSOSOMAL COBALAMIN TRANSPORTER ABCD4"/>
    <property type="match status" value="1"/>
</dbReference>
<dbReference type="PROSITE" id="PS50929">
    <property type="entry name" value="ABC_TM1F"/>
    <property type="match status" value="1"/>
</dbReference>
<proteinExistence type="predicted"/>
<dbReference type="Pfam" id="PF06472">
    <property type="entry name" value="ABC_membrane_2"/>
    <property type="match status" value="1"/>
</dbReference>
<keyword evidence="2" id="KW-0813">Transport</keyword>
<organism evidence="9 10">
    <name type="scientific">Xanthobacter dioxanivorans</name>
    <dbReference type="NCBI Taxonomy" id="2528964"/>
    <lineage>
        <taxon>Bacteria</taxon>
        <taxon>Pseudomonadati</taxon>
        <taxon>Pseudomonadota</taxon>
        <taxon>Alphaproteobacteria</taxon>
        <taxon>Hyphomicrobiales</taxon>
        <taxon>Xanthobacteraceae</taxon>
        <taxon>Xanthobacter</taxon>
    </lineage>
</organism>
<keyword evidence="5 7" id="KW-0472">Membrane</keyword>
<dbReference type="Proteomes" id="UP000596427">
    <property type="component" value="Chromosome"/>
</dbReference>
<evidence type="ECO:0000259" key="8">
    <source>
        <dbReference type="PROSITE" id="PS50929"/>
    </source>
</evidence>
<gene>
    <name evidence="9" type="ORF">EZH22_15275</name>
</gene>
<dbReference type="InterPro" id="IPR050835">
    <property type="entry name" value="ABC_transporter_sub-D"/>
</dbReference>
<dbReference type="GO" id="GO:0005886">
    <property type="term" value="C:plasma membrane"/>
    <property type="evidence" value="ECO:0007669"/>
    <property type="project" value="UniProtKB-SubCell"/>
</dbReference>
<evidence type="ECO:0000256" key="5">
    <source>
        <dbReference type="ARBA" id="ARBA00023136"/>
    </source>
</evidence>
<dbReference type="GO" id="GO:0140359">
    <property type="term" value="F:ABC-type transporter activity"/>
    <property type="evidence" value="ECO:0007669"/>
    <property type="project" value="InterPro"/>
</dbReference>
<evidence type="ECO:0000256" key="2">
    <source>
        <dbReference type="ARBA" id="ARBA00022448"/>
    </source>
</evidence>
<name>A0A974PK66_9HYPH</name>
<sequence length="386" mass="43330">MSLDPYLPPDQRRLISRFWESASGFWRGRAAWRAWLLVAVMVITVFLQLWTQYRLNFWNRDFFDAVGRKDGMELWRQAQHFVPLAAASIALVIISVWVRMTTQREWRKWLSSHLYDFWLGGGRHRRLRFMLGEHQTPEYRIAEDAKVATDVPVDLVVGLLSSVLNAITFIGVLWSVGGSLVLPVFGRHVSIPGYLVLAVVAYSVLVTAAMMFIGRHLMRVLAESKRAEADLRAIGSHLRESGEGPVHPDARRDGRQVIGEALAKVIAQWRALCWQLMRMTLVSQTNLLLTPVIGLLLCMPKYLVGLMSLGEVVQAAAAFTIVQGAFNWITDSYARLAEWRSSANRVASLLLALDQVDQSERPANLEMTAGNRNNGPKAQAGGGPRD</sequence>
<dbReference type="KEGG" id="xdi:EZH22_15275"/>
<comment type="subcellular location">
    <subcellularLocation>
        <location evidence="1">Cell membrane</location>
        <topology evidence="1">Multi-pass membrane protein</topology>
    </subcellularLocation>
</comment>
<dbReference type="GO" id="GO:0005524">
    <property type="term" value="F:ATP binding"/>
    <property type="evidence" value="ECO:0007669"/>
    <property type="project" value="InterPro"/>
</dbReference>
<keyword evidence="10" id="KW-1185">Reference proteome</keyword>
<dbReference type="Gene3D" id="1.20.1560.10">
    <property type="entry name" value="ABC transporter type 1, transmembrane domain"/>
    <property type="match status" value="2"/>
</dbReference>
<feature type="transmembrane region" description="Helical" evidence="7">
    <location>
        <begin position="34"/>
        <end position="53"/>
    </location>
</feature>
<evidence type="ECO:0000313" key="9">
    <source>
        <dbReference type="EMBL" id="QRG04550.1"/>
    </source>
</evidence>
<dbReference type="PANTHER" id="PTHR11384">
    <property type="entry name" value="ATP-BINDING CASSETTE, SUB-FAMILY D MEMBER"/>
    <property type="match status" value="1"/>
</dbReference>
<evidence type="ECO:0000256" key="7">
    <source>
        <dbReference type="SAM" id="Phobius"/>
    </source>
</evidence>
<accession>A0A974PK66</accession>
<dbReference type="EMBL" id="CP063362">
    <property type="protein sequence ID" value="QRG04550.1"/>
    <property type="molecule type" value="Genomic_DNA"/>
</dbReference>
<keyword evidence="4 7" id="KW-1133">Transmembrane helix</keyword>
<reference evidence="9 10" key="1">
    <citation type="submission" date="2020-10" db="EMBL/GenBank/DDBJ databases">
        <title>Degradation of 1,4-Dioxane by Xanthobacter sp. YN2, via a Novel Group-2 Soluble Di-Iron Monooxygenase.</title>
        <authorList>
            <person name="Ma F."/>
            <person name="Wang Y."/>
            <person name="Yang J."/>
            <person name="Guo H."/>
            <person name="Su D."/>
            <person name="Yu L."/>
        </authorList>
    </citation>
    <scope>NUCLEOTIDE SEQUENCE [LARGE SCALE GENOMIC DNA]</scope>
    <source>
        <strain evidence="9 10">YN2</strain>
    </source>
</reference>
<keyword evidence="3 7" id="KW-0812">Transmembrane</keyword>
<feature type="region of interest" description="Disordered" evidence="6">
    <location>
        <begin position="364"/>
        <end position="386"/>
    </location>
</feature>
<evidence type="ECO:0000313" key="10">
    <source>
        <dbReference type="Proteomes" id="UP000596427"/>
    </source>
</evidence>
<evidence type="ECO:0000256" key="3">
    <source>
        <dbReference type="ARBA" id="ARBA00022692"/>
    </source>
</evidence>
<feature type="transmembrane region" description="Helical" evidence="7">
    <location>
        <begin position="287"/>
        <end position="306"/>
    </location>
</feature>
<dbReference type="InterPro" id="IPR011527">
    <property type="entry name" value="ABC1_TM_dom"/>
</dbReference>
<evidence type="ECO:0000256" key="4">
    <source>
        <dbReference type="ARBA" id="ARBA00022989"/>
    </source>
</evidence>
<dbReference type="InterPro" id="IPR036640">
    <property type="entry name" value="ABC1_TM_sf"/>
</dbReference>
<evidence type="ECO:0000256" key="1">
    <source>
        <dbReference type="ARBA" id="ARBA00004651"/>
    </source>
</evidence>
<feature type="domain" description="ABC transmembrane type-1" evidence="8">
    <location>
        <begin position="39"/>
        <end position="338"/>
    </location>
</feature>
<dbReference type="SUPFAM" id="SSF90123">
    <property type="entry name" value="ABC transporter transmembrane region"/>
    <property type="match status" value="1"/>
</dbReference>
<protein>
    <submittedName>
        <fullName evidence="9">ABC transporter</fullName>
    </submittedName>
</protein>
<feature type="transmembrane region" description="Helical" evidence="7">
    <location>
        <begin position="80"/>
        <end position="98"/>
    </location>
</feature>
<evidence type="ECO:0000256" key="6">
    <source>
        <dbReference type="SAM" id="MobiDB-lite"/>
    </source>
</evidence>
<feature type="transmembrane region" description="Helical" evidence="7">
    <location>
        <begin position="191"/>
        <end position="213"/>
    </location>
</feature>
<dbReference type="RefSeq" id="WP_203191427.1">
    <property type="nucleotide sequence ID" value="NZ_CP063362.1"/>
</dbReference>
<feature type="transmembrane region" description="Helical" evidence="7">
    <location>
        <begin position="163"/>
        <end position="185"/>
    </location>
</feature>